<dbReference type="InterPro" id="IPR036869">
    <property type="entry name" value="J_dom_sf"/>
</dbReference>
<evidence type="ECO:0000313" key="4">
    <source>
        <dbReference type="Proteomes" id="UP000009168"/>
    </source>
</evidence>
<dbReference type="RefSeq" id="XP_001032078.2">
    <property type="nucleotide sequence ID" value="XM_001032078.2"/>
</dbReference>
<dbReference type="InterPro" id="IPR001623">
    <property type="entry name" value="DnaJ_domain"/>
</dbReference>
<dbReference type="SMART" id="SM00271">
    <property type="entry name" value="DnaJ"/>
    <property type="match status" value="1"/>
</dbReference>
<dbReference type="Gene3D" id="1.10.287.110">
    <property type="entry name" value="DnaJ domain"/>
    <property type="match status" value="1"/>
</dbReference>
<dbReference type="STRING" id="312017.I7LZN4"/>
<dbReference type="EMBL" id="GG662490">
    <property type="protein sequence ID" value="EAR84415.2"/>
    <property type="molecule type" value="Genomic_DNA"/>
</dbReference>
<reference evidence="4" key="1">
    <citation type="journal article" date="2006" name="PLoS Biol.">
        <title>Macronuclear genome sequence of the ciliate Tetrahymena thermophila, a model eukaryote.</title>
        <authorList>
            <person name="Eisen J.A."/>
            <person name="Coyne R.S."/>
            <person name="Wu M."/>
            <person name="Wu D."/>
            <person name="Thiagarajan M."/>
            <person name="Wortman J.R."/>
            <person name="Badger J.H."/>
            <person name="Ren Q."/>
            <person name="Amedeo P."/>
            <person name="Jones K.M."/>
            <person name="Tallon L.J."/>
            <person name="Delcher A.L."/>
            <person name="Salzberg S.L."/>
            <person name="Silva J.C."/>
            <person name="Haas B.J."/>
            <person name="Majoros W.H."/>
            <person name="Farzad M."/>
            <person name="Carlton J.M."/>
            <person name="Smith R.K. Jr."/>
            <person name="Garg J."/>
            <person name="Pearlman R.E."/>
            <person name="Karrer K.M."/>
            <person name="Sun L."/>
            <person name="Manning G."/>
            <person name="Elde N.C."/>
            <person name="Turkewitz A.P."/>
            <person name="Asai D.J."/>
            <person name="Wilkes D.E."/>
            <person name="Wang Y."/>
            <person name="Cai H."/>
            <person name="Collins K."/>
            <person name="Stewart B.A."/>
            <person name="Lee S.R."/>
            <person name="Wilamowska K."/>
            <person name="Weinberg Z."/>
            <person name="Ruzzo W.L."/>
            <person name="Wloga D."/>
            <person name="Gaertig J."/>
            <person name="Frankel J."/>
            <person name="Tsao C.-C."/>
            <person name="Gorovsky M.A."/>
            <person name="Keeling P.J."/>
            <person name="Waller R.F."/>
            <person name="Patron N.J."/>
            <person name="Cherry J.M."/>
            <person name="Stover N.A."/>
            <person name="Krieger C.J."/>
            <person name="del Toro C."/>
            <person name="Ryder H.F."/>
            <person name="Williamson S.C."/>
            <person name="Barbeau R.A."/>
            <person name="Hamilton E.P."/>
            <person name="Orias E."/>
        </authorList>
    </citation>
    <scope>NUCLEOTIDE SEQUENCE [LARGE SCALE GENOMIC DNA]</scope>
    <source>
        <strain evidence="4">SB210</strain>
    </source>
</reference>
<sequence length="241" mass="28755">MFNLAKSITNYNQLVYKNKYLVSKLVSKMEAMTFYEVLEIPSTANMAQIKKAYIKKAKEWHPDQNSDKPDAAEVFKVVTKAYETLKDPTKRQIYDLGSINPNFNQSATDEDFSKYYDEESNRQRRPYWQNKWYGFKKPTNEEDLRDRYQDFAKYQKEDQEWAWKSIILKLSIIGGVFVAFDILRYYKQQKHKELINLKKEILTSQFKDESKEIDNGLTLNDYIHIRLNQIEEEESGFEEAQ</sequence>
<dbReference type="PROSITE" id="PS50076">
    <property type="entry name" value="DNAJ_2"/>
    <property type="match status" value="1"/>
</dbReference>
<dbReference type="eggNOG" id="KOG0713">
    <property type="taxonomic scope" value="Eukaryota"/>
</dbReference>
<dbReference type="AlphaFoldDB" id="I7LZN4"/>
<name>I7LZN4_TETTS</name>
<dbReference type="InterPro" id="IPR051938">
    <property type="entry name" value="Apopto_cytoskel_mod"/>
</dbReference>
<gene>
    <name evidence="3" type="ORF">TTHERM_00691130</name>
</gene>
<keyword evidence="1" id="KW-0143">Chaperone</keyword>
<dbReference type="InterPro" id="IPR018253">
    <property type="entry name" value="DnaJ_domain_CS"/>
</dbReference>
<dbReference type="CDD" id="cd06257">
    <property type="entry name" value="DnaJ"/>
    <property type="match status" value="1"/>
</dbReference>
<dbReference type="PROSITE" id="PS00636">
    <property type="entry name" value="DNAJ_1"/>
    <property type="match status" value="1"/>
</dbReference>
<dbReference type="SUPFAM" id="SSF46565">
    <property type="entry name" value="Chaperone J-domain"/>
    <property type="match status" value="1"/>
</dbReference>
<feature type="domain" description="J" evidence="2">
    <location>
        <begin position="33"/>
        <end position="98"/>
    </location>
</feature>
<dbReference type="InParanoid" id="I7LZN4"/>
<keyword evidence="4" id="KW-1185">Reference proteome</keyword>
<evidence type="ECO:0000256" key="1">
    <source>
        <dbReference type="ARBA" id="ARBA00023186"/>
    </source>
</evidence>
<evidence type="ECO:0000259" key="2">
    <source>
        <dbReference type="PROSITE" id="PS50076"/>
    </source>
</evidence>
<dbReference type="PRINTS" id="PR00625">
    <property type="entry name" value="JDOMAIN"/>
</dbReference>
<dbReference type="KEGG" id="tet:TTHERM_00691130"/>
<accession>I7LZN4</accession>
<dbReference type="GeneID" id="7833834"/>
<dbReference type="Proteomes" id="UP000009168">
    <property type="component" value="Unassembled WGS sequence"/>
</dbReference>
<dbReference type="PANTHER" id="PTHR44145:SF3">
    <property type="entry name" value="DNAJ HOMOLOG SUBFAMILY A MEMBER 3, MITOCHONDRIAL"/>
    <property type="match status" value="1"/>
</dbReference>
<organism evidence="3 4">
    <name type="scientific">Tetrahymena thermophila (strain SB210)</name>
    <dbReference type="NCBI Taxonomy" id="312017"/>
    <lineage>
        <taxon>Eukaryota</taxon>
        <taxon>Sar</taxon>
        <taxon>Alveolata</taxon>
        <taxon>Ciliophora</taxon>
        <taxon>Intramacronucleata</taxon>
        <taxon>Oligohymenophorea</taxon>
        <taxon>Hymenostomatida</taxon>
        <taxon>Tetrahymenina</taxon>
        <taxon>Tetrahymenidae</taxon>
        <taxon>Tetrahymena</taxon>
    </lineage>
</organism>
<protein>
    <submittedName>
        <fullName evidence="3">DnaJ domain protein</fullName>
    </submittedName>
</protein>
<proteinExistence type="predicted"/>
<evidence type="ECO:0000313" key="3">
    <source>
        <dbReference type="EMBL" id="EAR84415.2"/>
    </source>
</evidence>
<dbReference type="Pfam" id="PF00226">
    <property type="entry name" value="DnaJ"/>
    <property type="match status" value="1"/>
</dbReference>
<dbReference type="OrthoDB" id="10250354at2759"/>
<dbReference type="PANTHER" id="PTHR44145">
    <property type="entry name" value="DNAJ HOMOLOG SUBFAMILY A MEMBER 3, MITOCHONDRIAL"/>
    <property type="match status" value="1"/>
</dbReference>